<evidence type="ECO:0000256" key="1">
    <source>
        <dbReference type="SAM" id="MobiDB-lite"/>
    </source>
</evidence>
<dbReference type="OrthoDB" id="4376332at2"/>
<gene>
    <name evidence="3" type="ORF">GS4_15_00020</name>
</gene>
<dbReference type="eggNOG" id="ENOG5031VS3">
    <property type="taxonomic scope" value="Bacteria"/>
</dbReference>
<keyword evidence="4" id="KW-1185">Reference proteome</keyword>
<dbReference type="Proteomes" id="UP000011666">
    <property type="component" value="Unassembled WGS sequence"/>
</dbReference>
<reference evidence="3 4" key="1">
    <citation type="submission" date="2013-01" db="EMBL/GenBank/DDBJ databases">
        <title>Whole genome shotgun sequence of Gordonia soli NBRC 108243.</title>
        <authorList>
            <person name="Isaki-Nakamura S."/>
            <person name="Hosoyama A."/>
            <person name="Tsuchikane K."/>
            <person name="Ando Y."/>
            <person name="Baba S."/>
            <person name="Ohji S."/>
            <person name="Hamada M."/>
            <person name="Tamura T."/>
            <person name="Yamazoe A."/>
            <person name="Yamazaki S."/>
            <person name="Fujita N."/>
        </authorList>
    </citation>
    <scope>NUCLEOTIDE SEQUENCE [LARGE SCALE GENOMIC DNA]</scope>
    <source>
        <strain evidence="3 4">NBRC 108243</strain>
    </source>
</reference>
<dbReference type="RefSeq" id="WP_007620438.1">
    <property type="nucleotide sequence ID" value="NZ_BANX01000015.1"/>
</dbReference>
<evidence type="ECO:0000313" key="3">
    <source>
        <dbReference type="EMBL" id="GAC68353.1"/>
    </source>
</evidence>
<evidence type="ECO:0000313" key="4">
    <source>
        <dbReference type="Proteomes" id="UP000011666"/>
    </source>
</evidence>
<feature type="region of interest" description="Disordered" evidence="1">
    <location>
        <begin position="47"/>
        <end position="69"/>
    </location>
</feature>
<accession>M0QIJ7</accession>
<dbReference type="EMBL" id="BANX01000015">
    <property type="protein sequence ID" value="GAC68353.1"/>
    <property type="molecule type" value="Genomic_DNA"/>
</dbReference>
<feature type="signal peptide" evidence="2">
    <location>
        <begin position="1"/>
        <end position="29"/>
    </location>
</feature>
<feature type="compositionally biased region" description="Low complexity" evidence="1">
    <location>
        <begin position="47"/>
        <end position="56"/>
    </location>
</feature>
<keyword evidence="2" id="KW-0732">Signal</keyword>
<evidence type="ECO:0000256" key="2">
    <source>
        <dbReference type="SAM" id="SignalP"/>
    </source>
</evidence>
<sequence length="176" mass="17741">MKRTTSASALVLSLLSALAIALSSAPAGADPLDALFGSAGGTGSLDSGSAALGSSDNTPKHFGKLGRPDAPNGVKSINTWVYAPKSKPVAPGVYGKGAGVGVRWNSTIDAGPVIDGNECAIAVRLSGPRVPKSAQLTRTRDCTATKTFVLRAPGNYTISVTDGISGASNKIAFTIR</sequence>
<organism evidence="3 4">
    <name type="scientific">Gordonia soli NBRC 108243</name>
    <dbReference type="NCBI Taxonomy" id="1223545"/>
    <lineage>
        <taxon>Bacteria</taxon>
        <taxon>Bacillati</taxon>
        <taxon>Actinomycetota</taxon>
        <taxon>Actinomycetes</taxon>
        <taxon>Mycobacteriales</taxon>
        <taxon>Gordoniaceae</taxon>
        <taxon>Gordonia</taxon>
    </lineage>
</organism>
<protein>
    <submittedName>
        <fullName evidence="3">Uncharacterized protein</fullName>
    </submittedName>
</protein>
<name>M0QIJ7_9ACTN</name>
<comment type="caution">
    <text evidence="3">The sequence shown here is derived from an EMBL/GenBank/DDBJ whole genome shotgun (WGS) entry which is preliminary data.</text>
</comment>
<feature type="chain" id="PRO_5004004031" evidence="2">
    <location>
        <begin position="30"/>
        <end position="176"/>
    </location>
</feature>
<proteinExistence type="predicted"/>
<dbReference type="AlphaFoldDB" id="M0QIJ7"/>